<feature type="region of interest" description="Disordered" evidence="1">
    <location>
        <begin position="1"/>
        <end position="37"/>
    </location>
</feature>
<dbReference type="Proteomes" id="UP000251960">
    <property type="component" value="Chromosome 9"/>
</dbReference>
<dbReference type="EMBL" id="NCVQ01000010">
    <property type="protein sequence ID" value="PWZ05259.1"/>
    <property type="molecule type" value="Genomic_DNA"/>
</dbReference>
<dbReference type="PANTHER" id="PTHR33783:SF4">
    <property type="entry name" value="VQ MOTIF-CONTAINING PROTEIN 9"/>
    <property type="match status" value="1"/>
</dbReference>
<dbReference type="InterPro" id="IPR008889">
    <property type="entry name" value="VQ"/>
</dbReference>
<organism evidence="3 4">
    <name type="scientific">Zea mays</name>
    <name type="common">Maize</name>
    <dbReference type="NCBI Taxonomy" id="4577"/>
    <lineage>
        <taxon>Eukaryota</taxon>
        <taxon>Viridiplantae</taxon>
        <taxon>Streptophyta</taxon>
        <taxon>Embryophyta</taxon>
        <taxon>Tracheophyta</taxon>
        <taxon>Spermatophyta</taxon>
        <taxon>Magnoliopsida</taxon>
        <taxon>Liliopsida</taxon>
        <taxon>Poales</taxon>
        <taxon>Poaceae</taxon>
        <taxon>PACMAD clade</taxon>
        <taxon>Panicoideae</taxon>
        <taxon>Andropogonodae</taxon>
        <taxon>Andropogoneae</taxon>
        <taxon>Tripsacinae</taxon>
        <taxon>Zea</taxon>
    </lineage>
</organism>
<reference evidence="3 4" key="1">
    <citation type="journal article" date="2018" name="Nat. Genet.">
        <title>Extensive intraspecific gene order and gene structural variations between Mo17 and other maize genomes.</title>
        <authorList>
            <person name="Sun S."/>
            <person name="Zhou Y."/>
            <person name="Chen J."/>
            <person name="Shi J."/>
            <person name="Zhao H."/>
            <person name="Zhao H."/>
            <person name="Song W."/>
            <person name="Zhang M."/>
            <person name="Cui Y."/>
            <person name="Dong X."/>
            <person name="Liu H."/>
            <person name="Ma X."/>
            <person name="Jiao Y."/>
            <person name="Wang B."/>
            <person name="Wei X."/>
            <person name="Stein J.C."/>
            <person name="Glaubitz J.C."/>
            <person name="Lu F."/>
            <person name="Yu G."/>
            <person name="Liang C."/>
            <person name="Fengler K."/>
            <person name="Li B."/>
            <person name="Rafalski A."/>
            <person name="Schnable P.S."/>
            <person name="Ware D.H."/>
            <person name="Buckler E.S."/>
            <person name="Lai J."/>
        </authorList>
    </citation>
    <scope>NUCLEOTIDE SEQUENCE [LARGE SCALE GENOMIC DNA]</scope>
    <source>
        <strain evidence="4">cv. Missouri 17</strain>
        <tissue evidence="3">Seedling</tissue>
    </source>
</reference>
<feature type="compositionally biased region" description="Pro residues" evidence="1">
    <location>
        <begin position="202"/>
        <end position="232"/>
    </location>
</feature>
<dbReference type="InterPro" id="IPR039612">
    <property type="entry name" value="VQ_5/9/14"/>
</dbReference>
<accession>A0A3L6D9N6</accession>
<feature type="domain" description="VQ" evidence="2">
    <location>
        <begin position="175"/>
        <end position="201"/>
    </location>
</feature>
<evidence type="ECO:0000259" key="2">
    <source>
        <dbReference type="Pfam" id="PF05678"/>
    </source>
</evidence>
<feature type="compositionally biased region" description="Pro residues" evidence="1">
    <location>
        <begin position="147"/>
        <end position="164"/>
    </location>
</feature>
<feature type="compositionally biased region" description="Low complexity" evidence="1">
    <location>
        <begin position="110"/>
        <end position="146"/>
    </location>
</feature>
<evidence type="ECO:0000313" key="4">
    <source>
        <dbReference type="Proteomes" id="UP000251960"/>
    </source>
</evidence>
<dbReference type="Pfam" id="PF05678">
    <property type="entry name" value="VQ"/>
    <property type="match status" value="1"/>
</dbReference>
<dbReference type="PANTHER" id="PTHR33783">
    <property type="entry name" value="PROTEIN HAIKU1"/>
    <property type="match status" value="1"/>
</dbReference>
<dbReference type="PRINTS" id="PR01217">
    <property type="entry name" value="PRICHEXTENSN"/>
</dbReference>
<evidence type="ECO:0000256" key="1">
    <source>
        <dbReference type="SAM" id="MobiDB-lite"/>
    </source>
</evidence>
<sequence>MRRRAAEAPSMKRPQGGRGGAAATSRLAQTLLPPHSTVPLRLVRFAPEEKSLLLATVPLARLSKKLGLLPYSVHSPNPRLSPLPSSPQSSPAMVTDKSNLPQQQQPPPSASSAPSSLKSLNKASYKISKQSSSASPAPVPASTMRAPSPPPPAPRPPPPLPQPPQASSVPADHPPPQPPVYNIDKSDFRDVVQKLTGSPSHLLPPQPAPTPATAPLMAPPPPPPPIMAPPTAIPSRLHRIRPPPLAPPPILPPAPPALSPLPPLPAVCMTAESPISAYMRRLRGMPSPIRAPTSPLGFGCLPSPGVPMPATSPRVRDP</sequence>
<feature type="region of interest" description="Disordered" evidence="1">
    <location>
        <begin position="295"/>
        <end position="318"/>
    </location>
</feature>
<feature type="compositionally biased region" description="Low complexity" evidence="1">
    <location>
        <begin position="86"/>
        <end position="103"/>
    </location>
</feature>
<comment type="caution">
    <text evidence="3">The sequence shown here is derived from an EMBL/GenBank/DDBJ whole genome shotgun (WGS) entry which is preliminary data.</text>
</comment>
<protein>
    <recommendedName>
        <fullName evidence="2">VQ domain-containing protein</fullName>
    </recommendedName>
</protein>
<evidence type="ECO:0000313" key="3">
    <source>
        <dbReference type="EMBL" id="PWZ05259.1"/>
    </source>
</evidence>
<gene>
    <name evidence="3" type="ORF">Zm00014a_017933</name>
</gene>
<feature type="region of interest" description="Disordered" evidence="1">
    <location>
        <begin position="70"/>
        <end position="248"/>
    </location>
</feature>
<proteinExistence type="predicted"/>
<dbReference type="AlphaFoldDB" id="A0A3L6D9N6"/>
<name>A0A3L6D9N6_MAIZE</name>